<name>A0A369QDW1_9SPHN</name>
<keyword evidence="5" id="KW-0862">Zinc</keyword>
<keyword evidence="7" id="KW-0175">Coiled coil</keyword>
<evidence type="ECO:0000256" key="1">
    <source>
        <dbReference type="ARBA" id="ARBA00001947"/>
    </source>
</evidence>
<evidence type="ECO:0000256" key="8">
    <source>
        <dbReference type="SAM" id="MobiDB-lite"/>
    </source>
</evidence>
<evidence type="ECO:0000256" key="7">
    <source>
        <dbReference type="SAM" id="Coils"/>
    </source>
</evidence>
<evidence type="ECO:0000259" key="10">
    <source>
        <dbReference type="Pfam" id="PF01551"/>
    </source>
</evidence>
<dbReference type="InterPro" id="IPR050570">
    <property type="entry name" value="Cell_wall_metabolism_enzyme"/>
</dbReference>
<dbReference type="PANTHER" id="PTHR21666:SF288">
    <property type="entry name" value="CELL DIVISION PROTEIN YTFB"/>
    <property type="match status" value="1"/>
</dbReference>
<keyword evidence="9" id="KW-0732">Signal</keyword>
<protein>
    <recommendedName>
        <fullName evidence="10">M23ase beta-sheet core domain-containing protein</fullName>
    </recommendedName>
</protein>
<dbReference type="InterPro" id="IPR016047">
    <property type="entry name" value="M23ase_b-sheet_dom"/>
</dbReference>
<evidence type="ECO:0000256" key="5">
    <source>
        <dbReference type="ARBA" id="ARBA00022833"/>
    </source>
</evidence>
<dbReference type="EMBL" id="QBKA01000002">
    <property type="protein sequence ID" value="RDC61109.1"/>
    <property type="molecule type" value="Genomic_DNA"/>
</dbReference>
<proteinExistence type="predicted"/>
<dbReference type="GO" id="GO:0004222">
    <property type="term" value="F:metalloendopeptidase activity"/>
    <property type="evidence" value="ECO:0007669"/>
    <property type="project" value="TreeGrafter"/>
</dbReference>
<dbReference type="GO" id="GO:0006508">
    <property type="term" value="P:proteolysis"/>
    <property type="evidence" value="ECO:0007669"/>
    <property type="project" value="UniProtKB-KW"/>
</dbReference>
<evidence type="ECO:0000256" key="4">
    <source>
        <dbReference type="ARBA" id="ARBA00022801"/>
    </source>
</evidence>
<keyword evidence="12" id="KW-1185">Reference proteome</keyword>
<keyword evidence="6" id="KW-0482">Metalloprotease</keyword>
<evidence type="ECO:0000256" key="3">
    <source>
        <dbReference type="ARBA" id="ARBA00022723"/>
    </source>
</evidence>
<evidence type="ECO:0000256" key="6">
    <source>
        <dbReference type="ARBA" id="ARBA00023049"/>
    </source>
</evidence>
<feature type="signal peptide" evidence="9">
    <location>
        <begin position="1"/>
        <end position="28"/>
    </location>
</feature>
<dbReference type="GO" id="GO:0046872">
    <property type="term" value="F:metal ion binding"/>
    <property type="evidence" value="ECO:0007669"/>
    <property type="project" value="UniProtKB-KW"/>
</dbReference>
<keyword evidence="2" id="KW-0645">Protease</keyword>
<dbReference type="Gene3D" id="2.70.70.10">
    <property type="entry name" value="Glucose Permease (Domain IIA)"/>
    <property type="match status" value="1"/>
</dbReference>
<dbReference type="CDD" id="cd12797">
    <property type="entry name" value="M23_peptidase"/>
    <property type="match status" value="1"/>
</dbReference>
<dbReference type="Pfam" id="PF01551">
    <property type="entry name" value="Peptidase_M23"/>
    <property type="match status" value="1"/>
</dbReference>
<comment type="cofactor">
    <cofactor evidence="1">
        <name>Zn(2+)</name>
        <dbReference type="ChEBI" id="CHEBI:29105"/>
    </cofactor>
</comment>
<feature type="coiled-coil region" evidence="7">
    <location>
        <begin position="50"/>
        <end position="119"/>
    </location>
</feature>
<evidence type="ECO:0000256" key="2">
    <source>
        <dbReference type="ARBA" id="ARBA00022670"/>
    </source>
</evidence>
<reference evidence="11 12" key="1">
    <citation type="submission" date="2018-04" db="EMBL/GenBank/DDBJ databases">
        <title>Altererythrobacter sp. HME9302 genome sequencing and assembly.</title>
        <authorList>
            <person name="Kang H."/>
            <person name="Kim H."/>
            <person name="Joh K."/>
        </authorList>
    </citation>
    <scope>NUCLEOTIDE SEQUENCE [LARGE SCALE GENOMIC DNA]</scope>
    <source>
        <strain evidence="11 12">HME9302</strain>
    </source>
</reference>
<feature type="region of interest" description="Disordered" evidence="8">
    <location>
        <begin position="267"/>
        <end position="309"/>
    </location>
</feature>
<dbReference type="AlphaFoldDB" id="A0A369QDW1"/>
<dbReference type="Proteomes" id="UP000253727">
    <property type="component" value="Unassembled WGS sequence"/>
</dbReference>
<feature type="coiled-coil region" evidence="7">
    <location>
        <begin position="187"/>
        <end position="217"/>
    </location>
</feature>
<feature type="domain" description="M23ase beta-sheet core" evidence="10">
    <location>
        <begin position="332"/>
        <end position="421"/>
    </location>
</feature>
<dbReference type="SUPFAM" id="SSF51261">
    <property type="entry name" value="Duplicated hybrid motif"/>
    <property type="match status" value="1"/>
</dbReference>
<keyword evidence="4" id="KW-0378">Hydrolase</keyword>
<dbReference type="OrthoDB" id="9809144at2"/>
<organism evidence="11 12">
    <name type="scientific">Alteripontixanthobacter maritimus</name>
    <dbReference type="NCBI Taxonomy" id="2161824"/>
    <lineage>
        <taxon>Bacteria</taxon>
        <taxon>Pseudomonadati</taxon>
        <taxon>Pseudomonadota</taxon>
        <taxon>Alphaproteobacteria</taxon>
        <taxon>Sphingomonadales</taxon>
        <taxon>Erythrobacteraceae</taxon>
        <taxon>Alteripontixanthobacter</taxon>
    </lineage>
</organism>
<evidence type="ECO:0000313" key="12">
    <source>
        <dbReference type="Proteomes" id="UP000253727"/>
    </source>
</evidence>
<dbReference type="InterPro" id="IPR011055">
    <property type="entry name" value="Dup_hybrid_motif"/>
</dbReference>
<sequence>MSAARTFLPVTLAIATLTLSVGAIQALAQTGTVQAGGSAGANTADTQAALARAQAQAARAAARGAKLEQDARAATTQAEKTGQQAAALAARIQESEAGIDAAQARMQLVDRQRRALSRRLAERQEPLVRLTAALQKFARRPLVLSALRPGSLRETVYLRAVLDSTVPQVRDRTAALRQEILRGRRLRQQALVALNTLQEKQQELEQRRRKLAALESRQRLESRRIGGVAARESERALALAEEARDLDALMGELDRAGTLRADLAALPGPLLRPRTSGERAEGTRVGGTTSRPADPSPAPPTPRSSGRPAFQLPVVGRTVAGFGSPLADGTRNNGLSLAPADAAQIVAPAAGRVVFAGPYRGYDRIVIIEHAGGWTSLVTGMARTDVGIGAELVKGAPIGVAGTGDPVVTLEVRNGGSPVNPLSVLGG</sequence>
<feature type="chain" id="PRO_5016612220" description="M23ase beta-sheet core domain-containing protein" evidence="9">
    <location>
        <begin position="29"/>
        <end position="427"/>
    </location>
</feature>
<evidence type="ECO:0000313" key="11">
    <source>
        <dbReference type="EMBL" id="RDC61109.1"/>
    </source>
</evidence>
<comment type="caution">
    <text evidence="11">The sequence shown here is derived from an EMBL/GenBank/DDBJ whole genome shotgun (WGS) entry which is preliminary data.</text>
</comment>
<evidence type="ECO:0000256" key="9">
    <source>
        <dbReference type="SAM" id="SignalP"/>
    </source>
</evidence>
<dbReference type="RefSeq" id="WP_115367128.1">
    <property type="nucleotide sequence ID" value="NZ_QBKA01000002.1"/>
</dbReference>
<gene>
    <name evidence="11" type="ORF">HME9302_02328</name>
</gene>
<accession>A0A369QDW1</accession>
<keyword evidence="3" id="KW-0479">Metal-binding</keyword>
<dbReference type="PANTHER" id="PTHR21666">
    <property type="entry name" value="PEPTIDASE-RELATED"/>
    <property type="match status" value="1"/>
</dbReference>